<dbReference type="GO" id="GO:0016020">
    <property type="term" value="C:membrane"/>
    <property type="evidence" value="ECO:0007669"/>
    <property type="project" value="UniProtKB-SubCell"/>
</dbReference>
<name>A0A382M9Z9_9ZZZZ</name>
<dbReference type="SUPFAM" id="SSF50182">
    <property type="entry name" value="Sm-like ribonucleoproteins"/>
    <property type="match status" value="1"/>
</dbReference>
<keyword evidence="4 5" id="KW-0472">Membrane</keyword>
<organism evidence="7">
    <name type="scientific">marine metagenome</name>
    <dbReference type="NCBI Taxonomy" id="408172"/>
    <lineage>
        <taxon>unclassified sequences</taxon>
        <taxon>metagenomes</taxon>
        <taxon>ecological metagenomes</taxon>
    </lineage>
</organism>
<feature type="transmembrane region" description="Helical" evidence="5">
    <location>
        <begin position="34"/>
        <end position="56"/>
    </location>
</feature>
<dbReference type="InterPro" id="IPR023408">
    <property type="entry name" value="MscS_beta-dom_sf"/>
</dbReference>
<feature type="domain" description="Mechanosensitive ion channel MscS" evidence="6">
    <location>
        <begin position="118"/>
        <end position="189"/>
    </location>
</feature>
<dbReference type="PANTHER" id="PTHR30566">
    <property type="entry name" value="YNAI-RELATED MECHANOSENSITIVE ION CHANNEL"/>
    <property type="match status" value="1"/>
</dbReference>
<feature type="transmembrane region" description="Helical" evidence="5">
    <location>
        <begin position="76"/>
        <end position="94"/>
    </location>
</feature>
<feature type="transmembrane region" description="Helical" evidence="5">
    <location>
        <begin position="100"/>
        <end position="127"/>
    </location>
</feature>
<reference evidence="7" key="1">
    <citation type="submission" date="2018-05" db="EMBL/GenBank/DDBJ databases">
        <authorList>
            <person name="Lanie J.A."/>
            <person name="Ng W.-L."/>
            <person name="Kazmierczak K.M."/>
            <person name="Andrzejewski T.M."/>
            <person name="Davidsen T.M."/>
            <person name="Wayne K.J."/>
            <person name="Tettelin H."/>
            <person name="Glass J.I."/>
            <person name="Rusch D."/>
            <person name="Podicherti R."/>
            <person name="Tsui H.-C.T."/>
            <person name="Winkler M.E."/>
        </authorList>
    </citation>
    <scope>NUCLEOTIDE SEQUENCE</scope>
</reference>
<evidence type="ECO:0000256" key="4">
    <source>
        <dbReference type="ARBA" id="ARBA00023136"/>
    </source>
</evidence>
<dbReference type="InterPro" id="IPR010920">
    <property type="entry name" value="LSM_dom_sf"/>
</dbReference>
<dbReference type="Gene3D" id="2.30.30.60">
    <property type="match status" value="1"/>
</dbReference>
<dbReference type="InterPro" id="IPR006685">
    <property type="entry name" value="MscS_channel_2nd"/>
</dbReference>
<dbReference type="PANTHER" id="PTHR30566:SF5">
    <property type="entry name" value="MECHANOSENSITIVE ION CHANNEL PROTEIN 1, MITOCHONDRIAL-RELATED"/>
    <property type="match status" value="1"/>
</dbReference>
<protein>
    <recommendedName>
        <fullName evidence="6">Mechanosensitive ion channel MscS domain-containing protein</fullName>
    </recommendedName>
</protein>
<dbReference type="Pfam" id="PF00924">
    <property type="entry name" value="MS_channel_2nd"/>
    <property type="match status" value="1"/>
</dbReference>
<dbReference type="AlphaFoldDB" id="A0A382M9Z9"/>
<accession>A0A382M9Z9</accession>
<proteinExistence type="predicted"/>
<dbReference type="EMBL" id="UINC01092334">
    <property type="protein sequence ID" value="SVC45824.1"/>
    <property type="molecule type" value="Genomic_DNA"/>
</dbReference>
<evidence type="ECO:0000256" key="1">
    <source>
        <dbReference type="ARBA" id="ARBA00004370"/>
    </source>
</evidence>
<gene>
    <name evidence="7" type="ORF">METZ01_LOCUS298678</name>
</gene>
<dbReference type="GO" id="GO:0055085">
    <property type="term" value="P:transmembrane transport"/>
    <property type="evidence" value="ECO:0007669"/>
    <property type="project" value="InterPro"/>
</dbReference>
<evidence type="ECO:0000313" key="7">
    <source>
        <dbReference type="EMBL" id="SVC45824.1"/>
    </source>
</evidence>
<feature type="non-terminal residue" evidence="7">
    <location>
        <position position="225"/>
    </location>
</feature>
<evidence type="ECO:0000259" key="6">
    <source>
        <dbReference type="Pfam" id="PF00924"/>
    </source>
</evidence>
<evidence type="ECO:0000256" key="5">
    <source>
        <dbReference type="SAM" id="Phobius"/>
    </source>
</evidence>
<keyword evidence="2 5" id="KW-0812">Transmembrane</keyword>
<evidence type="ECO:0000256" key="2">
    <source>
        <dbReference type="ARBA" id="ARBA00022692"/>
    </source>
</evidence>
<comment type="subcellular location">
    <subcellularLocation>
        <location evidence="1">Membrane</location>
    </subcellularLocation>
</comment>
<sequence>MVFIAFLTALLSHEELVGRFLGNASLIARNTFVYGVQIGMWVSGAFLVQRGITTFFWDGLIPNLTGRRVPRLPKDITGIIVFFFAGVGVLATVFDRSVTGIWATSGIMSVVIGFALRNVILDVFIGLAMHVERAFRIGDWVMLHQNRVETHIVGQVIEINWRTTRLRTTSNNMVVVPNSRLGETILTNYMQPKPHFRIDLDFVIDYSIPPNRAIRILMSGVRALA</sequence>
<keyword evidence="3 5" id="KW-1133">Transmembrane helix</keyword>
<dbReference type="Gene3D" id="1.10.287.1260">
    <property type="match status" value="1"/>
</dbReference>
<evidence type="ECO:0000256" key="3">
    <source>
        <dbReference type="ARBA" id="ARBA00022989"/>
    </source>
</evidence>